<feature type="transmembrane region" description="Helical" evidence="6">
    <location>
        <begin position="53"/>
        <end position="76"/>
    </location>
</feature>
<keyword evidence="4 6" id="KW-1133">Transmembrane helix</keyword>
<feature type="transmembrane region" description="Helical" evidence="6">
    <location>
        <begin position="138"/>
        <end position="154"/>
    </location>
</feature>
<evidence type="ECO:0000313" key="8">
    <source>
        <dbReference type="EMBL" id="HGK28607.1"/>
    </source>
</evidence>
<comment type="subcellular location">
    <subcellularLocation>
        <location evidence="1 6">Cell membrane</location>
        <topology evidence="1 6">Multi-pass membrane protein</topology>
    </subcellularLocation>
</comment>
<keyword evidence="3 6" id="KW-0812">Transmembrane</keyword>
<feature type="domain" description="VTT" evidence="7">
    <location>
        <begin position="78"/>
        <end position="195"/>
    </location>
</feature>
<evidence type="ECO:0000256" key="2">
    <source>
        <dbReference type="ARBA" id="ARBA00022475"/>
    </source>
</evidence>
<keyword evidence="5 6" id="KW-0472">Membrane</keyword>
<gene>
    <name evidence="8" type="ORF">ENS41_06590</name>
</gene>
<evidence type="ECO:0000256" key="4">
    <source>
        <dbReference type="ARBA" id="ARBA00022989"/>
    </source>
</evidence>
<comment type="caution">
    <text evidence="8">The sequence shown here is derived from an EMBL/GenBank/DDBJ whole genome shotgun (WGS) entry which is preliminary data.</text>
</comment>
<evidence type="ECO:0000256" key="6">
    <source>
        <dbReference type="RuleBase" id="RU366058"/>
    </source>
</evidence>
<proteinExistence type="inferred from homology"/>
<evidence type="ECO:0000256" key="5">
    <source>
        <dbReference type="ARBA" id="ARBA00023136"/>
    </source>
</evidence>
<dbReference type="GO" id="GO:0005886">
    <property type="term" value="C:plasma membrane"/>
    <property type="evidence" value="ECO:0007669"/>
    <property type="project" value="UniProtKB-SubCell"/>
</dbReference>
<sequence>MAHQGRSEPSPPVHRTVSVVMLVLLTVAVAVLFAVAGRAVWHYFRSPTELRELVGRWGAWAPLGTVLFQMLQIIVAPLPGSVMSFACGYVMGFWPTVVWLMAGVALGATVDFLLARLLGRRLLRYLVPADKLARLDDVIIRRGAFYVFLLLLVPNPLGDWIYYLAGLTPLPLPLFLVFVLAARLPSNLLECGLGASATRFGFREWLLLGTIVAMVTLAYILNQRRIDVFLERVARRNENRTRVRS</sequence>
<dbReference type="InterPro" id="IPR015414">
    <property type="entry name" value="TMEM64"/>
</dbReference>
<dbReference type="EMBL" id="DSUT01000142">
    <property type="protein sequence ID" value="HGK28607.1"/>
    <property type="molecule type" value="Genomic_DNA"/>
</dbReference>
<accession>A0A7C4CCS2</accession>
<dbReference type="PANTHER" id="PTHR12677">
    <property type="entry name" value="GOLGI APPARATUS MEMBRANE PROTEIN TVP38-RELATED"/>
    <property type="match status" value="1"/>
</dbReference>
<comment type="similarity">
    <text evidence="6">Belongs to the TVP38/TMEM64 family.</text>
</comment>
<reference evidence="8" key="1">
    <citation type="journal article" date="2020" name="mSystems">
        <title>Genome- and Community-Level Interaction Insights into Carbon Utilization and Element Cycling Functions of Hydrothermarchaeota in Hydrothermal Sediment.</title>
        <authorList>
            <person name="Zhou Z."/>
            <person name="Liu Y."/>
            <person name="Xu W."/>
            <person name="Pan J."/>
            <person name="Luo Z.H."/>
            <person name="Li M."/>
        </authorList>
    </citation>
    <scope>NUCLEOTIDE SEQUENCE [LARGE SCALE GENOMIC DNA]</scope>
    <source>
        <strain evidence="8">SpSt-488</strain>
    </source>
</reference>
<feature type="transmembrane region" description="Helical" evidence="6">
    <location>
        <begin position="160"/>
        <end position="184"/>
    </location>
</feature>
<organism evidence="8">
    <name type="scientific">candidate division WOR-3 bacterium</name>
    <dbReference type="NCBI Taxonomy" id="2052148"/>
    <lineage>
        <taxon>Bacteria</taxon>
        <taxon>Bacteria division WOR-3</taxon>
    </lineage>
</organism>
<evidence type="ECO:0000256" key="1">
    <source>
        <dbReference type="ARBA" id="ARBA00004651"/>
    </source>
</evidence>
<name>A0A7C4CCS2_UNCW3</name>
<feature type="transmembrane region" description="Helical" evidence="6">
    <location>
        <begin position="96"/>
        <end position="118"/>
    </location>
</feature>
<keyword evidence="2 6" id="KW-1003">Cell membrane</keyword>
<dbReference type="PANTHER" id="PTHR12677:SF59">
    <property type="entry name" value="GOLGI APPARATUS MEMBRANE PROTEIN TVP38-RELATED"/>
    <property type="match status" value="1"/>
</dbReference>
<evidence type="ECO:0000256" key="3">
    <source>
        <dbReference type="ARBA" id="ARBA00022692"/>
    </source>
</evidence>
<evidence type="ECO:0000259" key="7">
    <source>
        <dbReference type="Pfam" id="PF09335"/>
    </source>
</evidence>
<dbReference type="Pfam" id="PF09335">
    <property type="entry name" value="VTT_dom"/>
    <property type="match status" value="1"/>
</dbReference>
<protein>
    <recommendedName>
        <fullName evidence="6">TVP38/TMEM64 family membrane protein</fullName>
    </recommendedName>
</protein>
<dbReference type="AlphaFoldDB" id="A0A7C4CCS2"/>
<feature type="transmembrane region" description="Helical" evidence="6">
    <location>
        <begin position="20"/>
        <end position="41"/>
    </location>
</feature>
<feature type="transmembrane region" description="Helical" evidence="6">
    <location>
        <begin position="205"/>
        <end position="222"/>
    </location>
</feature>
<dbReference type="InterPro" id="IPR032816">
    <property type="entry name" value="VTT_dom"/>
</dbReference>